<gene>
    <name evidence="1" type="ORF">GBAR_LOCUS13302</name>
</gene>
<name>A0AA35S484_GEOBA</name>
<keyword evidence="2" id="KW-1185">Reference proteome</keyword>
<protein>
    <submittedName>
        <fullName evidence="1">Uncharacterized protein</fullName>
    </submittedName>
</protein>
<evidence type="ECO:0000313" key="2">
    <source>
        <dbReference type="Proteomes" id="UP001174909"/>
    </source>
</evidence>
<proteinExistence type="predicted"/>
<organism evidence="1 2">
    <name type="scientific">Geodia barretti</name>
    <name type="common">Barrett's horny sponge</name>
    <dbReference type="NCBI Taxonomy" id="519541"/>
    <lineage>
        <taxon>Eukaryota</taxon>
        <taxon>Metazoa</taxon>
        <taxon>Porifera</taxon>
        <taxon>Demospongiae</taxon>
        <taxon>Heteroscleromorpha</taxon>
        <taxon>Tetractinellida</taxon>
        <taxon>Astrophorina</taxon>
        <taxon>Geodiidae</taxon>
        <taxon>Geodia</taxon>
    </lineage>
</organism>
<evidence type="ECO:0000313" key="1">
    <source>
        <dbReference type="EMBL" id="CAI8022669.1"/>
    </source>
</evidence>
<sequence>MKRLATAHVQKAAVSYKSRRTNNSAISIAVHAEMGYSIQDNLLRVLLCCCLWLLRPSLGMPTVQTLGEITMRRLNWTREGVSGYTASEPLYVVLYDILKFQCEERSTDFVYLLREDAYKNVSDACSSSGIVEESTLSSLCRPRPIADCRQTQPEKRVDGANQLPVLATLQASYLARRTTWQVSHLVEIKVDVCLLCH</sequence>
<reference evidence="1" key="1">
    <citation type="submission" date="2023-03" db="EMBL/GenBank/DDBJ databases">
        <authorList>
            <person name="Steffen K."/>
            <person name="Cardenas P."/>
        </authorList>
    </citation>
    <scope>NUCLEOTIDE SEQUENCE</scope>
</reference>
<accession>A0AA35S484</accession>
<dbReference type="EMBL" id="CASHTH010001971">
    <property type="protein sequence ID" value="CAI8022669.1"/>
    <property type="molecule type" value="Genomic_DNA"/>
</dbReference>
<dbReference type="Proteomes" id="UP001174909">
    <property type="component" value="Unassembled WGS sequence"/>
</dbReference>
<dbReference type="AlphaFoldDB" id="A0AA35S484"/>
<comment type="caution">
    <text evidence="1">The sequence shown here is derived from an EMBL/GenBank/DDBJ whole genome shotgun (WGS) entry which is preliminary data.</text>
</comment>